<dbReference type="STRING" id="43064.SAMN04488086_101394"/>
<evidence type="ECO:0000256" key="1">
    <source>
        <dbReference type="ARBA" id="ARBA00007661"/>
    </source>
</evidence>
<evidence type="ECO:0000313" key="5">
    <source>
        <dbReference type="Proteomes" id="UP000195985"/>
    </source>
</evidence>
<name>A0A1W1IEU4_9LACT</name>
<dbReference type="Gene3D" id="3.90.770.10">
    <property type="entry name" value="3-hydroxy-3-methylglutaryl-coenzyme A Reductase, Chain A, domain 2"/>
    <property type="match status" value="2"/>
</dbReference>
<evidence type="ECO:0000256" key="3">
    <source>
        <dbReference type="RuleBase" id="RU361219"/>
    </source>
</evidence>
<dbReference type="PROSITE" id="PS50065">
    <property type="entry name" value="HMG_COA_REDUCTASE_4"/>
    <property type="match status" value="1"/>
</dbReference>
<reference evidence="5" key="1">
    <citation type="submission" date="2016-04" db="EMBL/GenBank/DDBJ databases">
        <authorList>
            <person name="Strepis N."/>
        </authorList>
    </citation>
    <scope>NUCLEOTIDE SEQUENCE [LARGE SCALE GENOMIC DNA]</scope>
</reference>
<dbReference type="PROSITE" id="PS01192">
    <property type="entry name" value="HMG_COA_REDUCTASE_3"/>
    <property type="match status" value="1"/>
</dbReference>
<evidence type="ECO:0000313" key="4">
    <source>
        <dbReference type="EMBL" id="SLM51526.1"/>
    </source>
</evidence>
<dbReference type="EC" id="1.1.1.88" evidence="3"/>
<comment type="pathway">
    <text evidence="3">Metabolic intermediate metabolism; (R)-mevalonate degradation; (S)-3-hydroxy-3-methylglutaryl-CoA from (R)-mevalonate: step 1/1.</text>
</comment>
<dbReference type="NCBIfam" id="TIGR00532">
    <property type="entry name" value="HMG_CoA_R_NAD"/>
    <property type="match status" value="1"/>
</dbReference>
<dbReference type="PANTHER" id="PTHR10572:SF24">
    <property type="entry name" value="3-HYDROXY-3-METHYLGLUTARYL-COENZYME A REDUCTASE"/>
    <property type="match status" value="1"/>
</dbReference>
<evidence type="ECO:0000256" key="2">
    <source>
        <dbReference type="ARBA" id="ARBA00023002"/>
    </source>
</evidence>
<keyword evidence="5" id="KW-1185">Reference proteome</keyword>
<dbReference type="EMBL" id="FWEY01000002">
    <property type="protein sequence ID" value="SLM51526.1"/>
    <property type="molecule type" value="Genomic_DNA"/>
</dbReference>
<sequence length="434" mass="46296">MESNYLQKFYDKTPDERITALQSAGILDEEAIANLQEGLKLPQEIADNMIENQLSTYELPYGVALNFLIDGKDYVVPMAIEEPSVIAAASAGAKIIAKAGGFRTTIQKRVMIGQVALKNVPDSVAAEQLILSHEENILQAANAAHPSIVKRGGGARRVSVRILPADDVEGIPAFLVVHLHVETLEAMGANIINTMMEGVIPYLERLTGGEALMGILSNYATDCLATAECRIPAALLAKGEFSGDEVRDRLIEAYQFAYVDPYRAVTNNKGIMNGIDAIVLASGNDWRAISAGAHAYASRSGQYRSLTSWKKAENGDLLGSLTLPLPIGAVGGSINFHPAAKMTKEILGYRSASELESIIASVGLAQNFSAIKALVTEGIQKGHMGLHSRSLAISAGAVGQEIEQLSQLLKGEKNMNLATAQSLLAQIRGADTVD</sequence>
<dbReference type="InterPro" id="IPR009023">
    <property type="entry name" value="HMG_CoA_Rdtase_NAD(P)-bd_sf"/>
</dbReference>
<organism evidence="4 5">
    <name type="scientific">Trichococcus pasteurii</name>
    <dbReference type="NCBI Taxonomy" id="43064"/>
    <lineage>
        <taxon>Bacteria</taxon>
        <taxon>Bacillati</taxon>
        <taxon>Bacillota</taxon>
        <taxon>Bacilli</taxon>
        <taxon>Lactobacillales</taxon>
        <taxon>Carnobacteriaceae</taxon>
        <taxon>Trichococcus</taxon>
    </lineage>
</organism>
<dbReference type="GO" id="GO:0140643">
    <property type="term" value="F:hydroxymethylglutaryl-CoA reductase (NADH) activity"/>
    <property type="evidence" value="ECO:0007669"/>
    <property type="project" value="UniProtKB-EC"/>
</dbReference>
<dbReference type="SUPFAM" id="SSF55035">
    <property type="entry name" value="NAD-binding domain of HMG-CoA reductase"/>
    <property type="match status" value="1"/>
</dbReference>
<comment type="similarity">
    <text evidence="1 3">Belongs to the HMG-CoA reductase family.</text>
</comment>
<dbReference type="Pfam" id="PF00368">
    <property type="entry name" value="HMG-CoA_red"/>
    <property type="match status" value="1"/>
</dbReference>
<dbReference type="InterPro" id="IPR009029">
    <property type="entry name" value="HMG_CoA_Rdtase_sub-bd_dom_sf"/>
</dbReference>
<dbReference type="PANTHER" id="PTHR10572">
    <property type="entry name" value="3-HYDROXY-3-METHYLGLUTARYL-COENZYME A REDUCTASE"/>
    <property type="match status" value="1"/>
</dbReference>
<dbReference type="InterPro" id="IPR023074">
    <property type="entry name" value="HMG_CoA_Rdtase_cat_sf"/>
</dbReference>
<keyword evidence="3" id="KW-0520">NAD</keyword>
<dbReference type="Gene3D" id="1.10.8.660">
    <property type="match status" value="1"/>
</dbReference>
<dbReference type="SUPFAM" id="SSF56542">
    <property type="entry name" value="Substrate-binding domain of HMG-CoA reductase"/>
    <property type="match status" value="1"/>
</dbReference>
<accession>A0A1W1IEU4</accession>
<dbReference type="InterPro" id="IPR023076">
    <property type="entry name" value="HMG_CoA_Rdtase_CS"/>
</dbReference>
<dbReference type="GO" id="GO:0015936">
    <property type="term" value="P:coenzyme A metabolic process"/>
    <property type="evidence" value="ECO:0007669"/>
    <property type="project" value="InterPro"/>
</dbReference>
<dbReference type="InterPro" id="IPR004553">
    <property type="entry name" value="HMG_CoA_Rdtase_bac-typ"/>
</dbReference>
<proteinExistence type="inferred from homology"/>
<protein>
    <recommendedName>
        <fullName evidence="3">3-hydroxy-3-methylglutaryl coenzyme A reductase</fullName>
        <shortName evidence="3">HMG-CoA reductase</shortName>
        <ecNumber evidence="3">1.1.1.88</ecNumber>
    </recommendedName>
</protein>
<gene>
    <name evidence="4" type="ORF">TPAS_1202</name>
</gene>
<dbReference type="CDD" id="cd00644">
    <property type="entry name" value="HMG-CoA_reductase_classII"/>
    <property type="match status" value="1"/>
</dbReference>
<comment type="catalytic activity">
    <reaction evidence="3">
        <text>(R)-mevalonate + 2 NAD(+) + CoA = (3S)-3-hydroxy-3-methylglutaryl-CoA + 2 NADH + 2 H(+)</text>
        <dbReference type="Rhea" id="RHEA:14833"/>
        <dbReference type="ChEBI" id="CHEBI:15378"/>
        <dbReference type="ChEBI" id="CHEBI:36464"/>
        <dbReference type="ChEBI" id="CHEBI:43074"/>
        <dbReference type="ChEBI" id="CHEBI:57287"/>
        <dbReference type="ChEBI" id="CHEBI:57540"/>
        <dbReference type="ChEBI" id="CHEBI:57945"/>
        <dbReference type="EC" id="1.1.1.88"/>
    </reaction>
</comment>
<dbReference type="UniPathway" id="UPA00257">
    <property type="reaction ID" value="UER00367"/>
</dbReference>
<dbReference type="GO" id="GO:0004420">
    <property type="term" value="F:hydroxymethylglutaryl-CoA reductase (NADPH) activity"/>
    <property type="evidence" value="ECO:0007669"/>
    <property type="project" value="InterPro"/>
</dbReference>
<dbReference type="AlphaFoldDB" id="A0A1W1IEU4"/>
<keyword evidence="2 3" id="KW-0560">Oxidoreductase</keyword>
<dbReference type="Proteomes" id="UP000195985">
    <property type="component" value="Unassembled WGS sequence"/>
</dbReference>
<dbReference type="InterPro" id="IPR002202">
    <property type="entry name" value="HMG_CoA_Rdtase"/>
</dbReference>